<dbReference type="EMBL" id="SDAM02000033">
    <property type="protein sequence ID" value="KAH6835641.1"/>
    <property type="molecule type" value="Genomic_DNA"/>
</dbReference>
<dbReference type="GO" id="GO:0000978">
    <property type="term" value="F:RNA polymerase II cis-regulatory region sequence-specific DNA binding"/>
    <property type="evidence" value="ECO:0007669"/>
    <property type="project" value="TreeGrafter"/>
</dbReference>
<evidence type="ECO:0000313" key="8">
    <source>
        <dbReference type="EMBL" id="KAH6835641.1"/>
    </source>
</evidence>
<dbReference type="FunFam" id="3.40.1810.10:FF:000006">
    <property type="entry name" value="Agamous-like MADS-box protein AGL62"/>
    <property type="match status" value="1"/>
</dbReference>
<keyword evidence="3" id="KW-0238">DNA-binding</keyword>
<dbReference type="GO" id="GO:0005634">
    <property type="term" value="C:nucleus"/>
    <property type="evidence" value="ECO:0007669"/>
    <property type="project" value="UniProtKB-SubCell"/>
</dbReference>
<dbReference type="PANTHER" id="PTHR11945:SF776">
    <property type="entry name" value="AGAMOUS-LIKE 50-RELATED"/>
    <property type="match status" value="1"/>
</dbReference>
<comment type="caution">
    <text evidence="8">The sequence shown here is derived from an EMBL/GenBank/DDBJ whole genome shotgun (WGS) entry which is preliminary data.</text>
</comment>
<dbReference type="InterPro" id="IPR036879">
    <property type="entry name" value="TF_MADSbox_sf"/>
</dbReference>
<feature type="compositionally biased region" description="Low complexity" evidence="6">
    <location>
        <begin position="276"/>
        <end position="285"/>
    </location>
</feature>
<dbReference type="Pfam" id="PF00319">
    <property type="entry name" value="SRF-TF"/>
    <property type="match status" value="1"/>
</dbReference>
<sequence length="298" mass="32696">MEKEIKKTLGRRKIEIKKIQMKTKLQVTFSKRRRGLFRKASELAILCGAQLAIVVRSPADKIFTFAHPSLEAVINRVGTSPPPMDDGSRTKYEEAIKMLEVERRRMMKKEMIGGGFWWEEPFEGLELHELEEFLVALEGLRDNVAGRVEEFHKLSKSSAAACAPSIQQFAGGDSYSFEQILFNSSSAACAPSIQQFAGGDSDSFEQILFNSSSAACAPSIQEFGGGDSYSFEEIFNSSAACTPSIQEFGGGDSYSLEEIFNSSAAGTPSIQEFGGSNSDDSSSDLSLPIHEDIFDVFN</sequence>
<evidence type="ECO:0000256" key="6">
    <source>
        <dbReference type="SAM" id="MobiDB-lite"/>
    </source>
</evidence>
<dbReference type="PROSITE" id="PS50066">
    <property type="entry name" value="MADS_BOX_2"/>
    <property type="match status" value="1"/>
</dbReference>
<dbReference type="SMART" id="SM00432">
    <property type="entry name" value="MADS"/>
    <property type="match status" value="1"/>
</dbReference>
<evidence type="ECO:0000259" key="7">
    <source>
        <dbReference type="PROSITE" id="PS50066"/>
    </source>
</evidence>
<protein>
    <recommendedName>
        <fullName evidence="7">MADS-box domain-containing protein</fullName>
    </recommendedName>
</protein>
<dbReference type="SUPFAM" id="SSF55455">
    <property type="entry name" value="SRF-like"/>
    <property type="match status" value="1"/>
</dbReference>
<dbReference type="InterPro" id="IPR002100">
    <property type="entry name" value="TF_MADSbox"/>
</dbReference>
<dbReference type="PANTHER" id="PTHR11945">
    <property type="entry name" value="MADS BOX PROTEIN"/>
    <property type="match status" value="1"/>
</dbReference>
<keyword evidence="2" id="KW-0805">Transcription regulation</keyword>
<name>A0AAD4JLH1_PERFH</name>
<dbReference type="Proteomes" id="UP001190926">
    <property type="component" value="Unassembled WGS sequence"/>
</dbReference>
<reference evidence="8 9" key="1">
    <citation type="journal article" date="2021" name="Nat. Commun.">
        <title>Incipient diploidization of the medicinal plant Perilla within 10,000 years.</title>
        <authorList>
            <person name="Zhang Y."/>
            <person name="Shen Q."/>
            <person name="Leng L."/>
            <person name="Zhang D."/>
            <person name="Chen S."/>
            <person name="Shi Y."/>
            <person name="Ning Z."/>
            <person name="Chen S."/>
        </authorList>
    </citation>
    <scope>NUCLEOTIDE SEQUENCE [LARGE SCALE GENOMIC DNA]</scope>
    <source>
        <strain evidence="9">cv. PC099</strain>
    </source>
</reference>
<dbReference type="PRINTS" id="PR00404">
    <property type="entry name" value="MADSDOMAIN"/>
</dbReference>
<evidence type="ECO:0000256" key="4">
    <source>
        <dbReference type="ARBA" id="ARBA00023163"/>
    </source>
</evidence>
<feature type="region of interest" description="Disordered" evidence="6">
    <location>
        <begin position="266"/>
        <end position="285"/>
    </location>
</feature>
<evidence type="ECO:0000256" key="1">
    <source>
        <dbReference type="ARBA" id="ARBA00004123"/>
    </source>
</evidence>
<evidence type="ECO:0000256" key="3">
    <source>
        <dbReference type="ARBA" id="ARBA00023125"/>
    </source>
</evidence>
<gene>
    <name evidence="8" type="ORF">C2S53_007675</name>
</gene>
<keyword evidence="9" id="KW-1185">Reference proteome</keyword>
<evidence type="ECO:0000256" key="2">
    <source>
        <dbReference type="ARBA" id="ARBA00023015"/>
    </source>
</evidence>
<dbReference type="GO" id="GO:0046983">
    <property type="term" value="F:protein dimerization activity"/>
    <property type="evidence" value="ECO:0007669"/>
    <property type="project" value="InterPro"/>
</dbReference>
<accession>A0AAD4JLH1</accession>
<proteinExistence type="predicted"/>
<dbReference type="Gene3D" id="3.40.1810.10">
    <property type="entry name" value="Transcription factor, MADS-box"/>
    <property type="match status" value="1"/>
</dbReference>
<evidence type="ECO:0000313" key="9">
    <source>
        <dbReference type="Proteomes" id="UP001190926"/>
    </source>
</evidence>
<dbReference type="AlphaFoldDB" id="A0AAD4JLH1"/>
<comment type="subcellular location">
    <subcellularLocation>
        <location evidence="1">Nucleus</location>
    </subcellularLocation>
</comment>
<feature type="domain" description="MADS-box" evidence="7">
    <location>
        <begin position="9"/>
        <end position="69"/>
    </location>
</feature>
<keyword evidence="4" id="KW-0804">Transcription</keyword>
<keyword evidence="5" id="KW-0539">Nucleus</keyword>
<dbReference type="GO" id="GO:0000981">
    <property type="term" value="F:DNA-binding transcription factor activity, RNA polymerase II-specific"/>
    <property type="evidence" value="ECO:0007669"/>
    <property type="project" value="TreeGrafter"/>
</dbReference>
<organism evidence="8 9">
    <name type="scientific">Perilla frutescens var. hirtella</name>
    <name type="common">Perilla citriodora</name>
    <name type="synonym">Perilla setoyensis</name>
    <dbReference type="NCBI Taxonomy" id="608512"/>
    <lineage>
        <taxon>Eukaryota</taxon>
        <taxon>Viridiplantae</taxon>
        <taxon>Streptophyta</taxon>
        <taxon>Embryophyta</taxon>
        <taxon>Tracheophyta</taxon>
        <taxon>Spermatophyta</taxon>
        <taxon>Magnoliopsida</taxon>
        <taxon>eudicotyledons</taxon>
        <taxon>Gunneridae</taxon>
        <taxon>Pentapetalae</taxon>
        <taxon>asterids</taxon>
        <taxon>lamiids</taxon>
        <taxon>Lamiales</taxon>
        <taxon>Lamiaceae</taxon>
        <taxon>Nepetoideae</taxon>
        <taxon>Elsholtzieae</taxon>
        <taxon>Perilla</taxon>
    </lineage>
</organism>
<evidence type="ECO:0000256" key="5">
    <source>
        <dbReference type="ARBA" id="ARBA00023242"/>
    </source>
</evidence>